<dbReference type="AlphaFoldDB" id="A0A1H4WLL2"/>
<sequence length="65" mass="6804">LEHSGESELTTQAEAAIKRKIGKAGGFGWDSPADGTSVALLDAATLAYWGAKTTKRRPGRKGGFL</sequence>
<proteinExistence type="predicted"/>
<evidence type="ECO:0008006" key="3">
    <source>
        <dbReference type="Google" id="ProtNLM"/>
    </source>
</evidence>
<evidence type="ECO:0000313" key="1">
    <source>
        <dbReference type="EMBL" id="SEC93521.1"/>
    </source>
</evidence>
<dbReference type="RefSeq" id="WP_217640483.1">
    <property type="nucleotide sequence ID" value="NZ_FNSN01000005.1"/>
</dbReference>
<accession>A0A1H4WLL2</accession>
<dbReference type="Proteomes" id="UP000182652">
    <property type="component" value="Unassembled WGS sequence"/>
</dbReference>
<gene>
    <name evidence="1" type="ORF">SAMN04489745_3505</name>
</gene>
<name>A0A1H4WLL2_9MICC</name>
<protein>
    <recommendedName>
        <fullName evidence="3">Terminase</fullName>
    </recommendedName>
</protein>
<feature type="non-terminal residue" evidence="1">
    <location>
        <position position="1"/>
    </location>
</feature>
<dbReference type="EMBL" id="FNSN01000005">
    <property type="protein sequence ID" value="SEC93521.1"/>
    <property type="molecule type" value="Genomic_DNA"/>
</dbReference>
<evidence type="ECO:0000313" key="2">
    <source>
        <dbReference type="Proteomes" id="UP000182652"/>
    </source>
</evidence>
<keyword evidence="2" id="KW-1185">Reference proteome</keyword>
<reference evidence="1 2" key="1">
    <citation type="submission" date="2016-10" db="EMBL/GenBank/DDBJ databases">
        <authorList>
            <person name="de Groot N.N."/>
        </authorList>
    </citation>
    <scope>NUCLEOTIDE SEQUENCE [LARGE SCALE GENOMIC DNA]</scope>
    <source>
        <strain evidence="1 2">DSM 10495</strain>
    </source>
</reference>
<organism evidence="1 2">
    <name type="scientific">Arthrobacter woluwensis</name>
    <dbReference type="NCBI Taxonomy" id="156980"/>
    <lineage>
        <taxon>Bacteria</taxon>
        <taxon>Bacillati</taxon>
        <taxon>Actinomycetota</taxon>
        <taxon>Actinomycetes</taxon>
        <taxon>Micrococcales</taxon>
        <taxon>Micrococcaceae</taxon>
        <taxon>Arthrobacter</taxon>
    </lineage>
</organism>